<comment type="caution">
    <text evidence="2">The sequence shown here is derived from an EMBL/GenBank/DDBJ whole genome shotgun (WGS) entry which is preliminary data.</text>
</comment>
<dbReference type="Gene3D" id="1.10.10.10">
    <property type="entry name" value="Winged helix-like DNA-binding domain superfamily/Winged helix DNA-binding domain"/>
    <property type="match status" value="1"/>
</dbReference>
<sequence length="866" mass="90482">MALSWPLTGRAEELDYIELSCGRGGSGIMLSGRAGVGKTRLARDTAARAADRRVLTRFAVASATAQGIPLGAFGPWVDAGAVDVEQRLAALRDRLLDGRPASQVLVVVDDAHRLDPASAALVAQLAQTRAARLVITIRSGEPAPDAVTAIWAEGLLPRLEVQPLAADEITVLVEAALDGQLEAAASARLFQLSQGNVLYLRQMVEGELDAGRLAPMHGVWRWGGMPRLSPSLTELVEQRIDSQPDTVRDVLDVLALAEPLELPVLESLTEAAAVEAAETRGMVVLDRATPRPSVRSAHPLFAEVRRAALGTLRARRLRARIVTALAPLDPAAEDPADTMKRAVLSLDAEMPPEPELLTRGAEIASTTSDSDIIARIARTAVDAGGGVRARRVLAFHVAWTQTDPNAADAELAALEAAADTDDERAFAATHRASYLAWVVARLDAGAAVVAAAHSSGIRNPVLDATGAMIASARVDPDAEKIGRRVLDDPDAGHEATAVASVALMHVLAAEGRTAEAAEIVARGAHAASQAAEFASYGMSLAVSYVFGLGLAGRVAEAVELGDSWRSRLLGHEPGSLFGSCIAGFAQMSAGQLDDAMRLLREARAGLERFGDMGGWRYITLVMLTRATAYAGDRSAAAQVAADLDQHVYAALPIFDPELLVSRATFAAVQGESTRARALAIQAADVAGARGHRAEEVWGLQHAVVFGEAGLAHRAAALVPGFDGPRAAAVAALAAASDAADGAALLDAAACFEGFGDLVGAADAAALAAVAFDAGGRIGSAAEARVRMERAAARGGGIQTPAMARARAPLPLTGREREIAELAAHGATNHEISERLFVSVRTVEGHLYRINQKLGITHRDELGRFLG</sequence>
<dbReference type="EMBL" id="JACXZS010000011">
    <property type="protein sequence ID" value="MBD3943184.1"/>
    <property type="molecule type" value="Genomic_DNA"/>
</dbReference>
<evidence type="ECO:0000259" key="1">
    <source>
        <dbReference type="PROSITE" id="PS50043"/>
    </source>
</evidence>
<dbReference type="InterPro" id="IPR000792">
    <property type="entry name" value="Tscrpt_reg_LuxR_C"/>
</dbReference>
<dbReference type="PRINTS" id="PR00038">
    <property type="entry name" value="HTHLUXR"/>
</dbReference>
<dbReference type="Proteomes" id="UP000598426">
    <property type="component" value="Unassembled WGS sequence"/>
</dbReference>
<dbReference type="PROSITE" id="PS00622">
    <property type="entry name" value="HTH_LUXR_1"/>
    <property type="match status" value="1"/>
</dbReference>
<name>A0ABR8NSN9_9MICO</name>
<dbReference type="InterPro" id="IPR041664">
    <property type="entry name" value="AAA_16"/>
</dbReference>
<feature type="domain" description="HTH luxR-type" evidence="1">
    <location>
        <begin position="804"/>
        <end position="866"/>
    </location>
</feature>
<protein>
    <submittedName>
        <fullName evidence="2">Helix-turn-helix transcriptional regulator</fullName>
    </submittedName>
</protein>
<dbReference type="SMART" id="SM00421">
    <property type="entry name" value="HTH_LUXR"/>
    <property type="match status" value="1"/>
</dbReference>
<dbReference type="InterPro" id="IPR036388">
    <property type="entry name" value="WH-like_DNA-bd_sf"/>
</dbReference>
<dbReference type="SUPFAM" id="SSF52540">
    <property type="entry name" value="P-loop containing nucleoside triphosphate hydrolases"/>
    <property type="match status" value="1"/>
</dbReference>
<evidence type="ECO:0000313" key="2">
    <source>
        <dbReference type="EMBL" id="MBD3943184.1"/>
    </source>
</evidence>
<dbReference type="CDD" id="cd06170">
    <property type="entry name" value="LuxR_C_like"/>
    <property type="match status" value="1"/>
</dbReference>
<reference evidence="2 3" key="1">
    <citation type="submission" date="2020-09" db="EMBL/GenBank/DDBJ databases">
        <title>Isolation and identification of active actinomycetes.</title>
        <authorList>
            <person name="Li X."/>
        </authorList>
    </citation>
    <scope>NUCLEOTIDE SEQUENCE [LARGE SCALE GENOMIC DNA]</scope>
    <source>
        <strain evidence="2 3">NEAU-LLC</strain>
    </source>
</reference>
<accession>A0ABR8NSN9</accession>
<dbReference type="InterPro" id="IPR016032">
    <property type="entry name" value="Sig_transdc_resp-reg_C-effctor"/>
</dbReference>
<keyword evidence="3" id="KW-1185">Reference proteome</keyword>
<dbReference type="Gene3D" id="3.40.50.300">
    <property type="entry name" value="P-loop containing nucleotide triphosphate hydrolases"/>
    <property type="match status" value="1"/>
</dbReference>
<organism evidence="2 3">
    <name type="scientific">Microbacterium helvum</name>
    <dbReference type="NCBI Taxonomy" id="2773713"/>
    <lineage>
        <taxon>Bacteria</taxon>
        <taxon>Bacillati</taxon>
        <taxon>Actinomycetota</taxon>
        <taxon>Actinomycetes</taxon>
        <taxon>Micrococcales</taxon>
        <taxon>Microbacteriaceae</taxon>
        <taxon>Microbacterium</taxon>
    </lineage>
</organism>
<dbReference type="Pfam" id="PF00196">
    <property type="entry name" value="GerE"/>
    <property type="match status" value="1"/>
</dbReference>
<evidence type="ECO:0000313" key="3">
    <source>
        <dbReference type="Proteomes" id="UP000598426"/>
    </source>
</evidence>
<dbReference type="Pfam" id="PF13191">
    <property type="entry name" value="AAA_16"/>
    <property type="match status" value="1"/>
</dbReference>
<dbReference type="SMART" id="SM00382">
    <property type="entry name" value="AAA"/>
    <property type="match status" value="1"/>
</dbReference>
<dbReference type="InterPro" id="IPR003593">
    <property type="entry name" value="AAA+_ATPase"/>
</dbReference>
<dbReference type="InterPro" id="IPR027417">
    <property type="entry name" value="P-loop_NTPase"/>
</dbReference>
<dbReference type="RefSeq" id="WP_191172793.1">
    <property type="nucleotide sequence ID" value="NZ_JACXZS010000011.1"/>
</dbReference>
<dbReference type="SUPFAM" id="SSF46894">
    <property type="entry name" value="C-terminal effector domain of the bipartite response regulators"/>
    <property type="match status" value="1"/>
</dbReference>
<gene>
    <name evidence="2" type="ORF">IF188_15935</name>
</gene>
<proteinExistence type="predicted"/>
<dbReference type="PROSITE" id="PS50043">
    <property type="entry name" value="HTH_LUXR_2"/>
    <property type="match status" value="1"/>
</dbReference>